<keyword evidence="1" id="KW-0472">Membrane</keyword>
<accession>A0A7K1XTB5</accession>
<dbReference type="PIRSF" id="PIRSF030959">
    <property type="entry name" value="UCP030959"/>
    <property type="match status" value="1"/>
</dbReference>
<comment type="caution">
    <text evidence="2">The sequence shown here is derived from an EMBL/GenBank/DDBJ whole genome shotgun (WGS) entry which is preliminary data.</text>
</comment>
<keyword evidence="1" id="KW-0812">Transmembrane</keyword>
<dbReference type="AlphaFoldDB" id="A0A7K1XTB5"/>
<dbReference type="Proteomes" id="UP000451233">
    <property type="component" value="Unassembled WGS sequence"/>
</dbReference>
<evidence type="ECO:0008006" key="4">
    <source>
        <dbReference type="Google" id="ProtNLM"/>
    </source>
</evidence>
<name>A0A7K1XTB5_9SPHI</name>
<dbReference type="InterPro" id="IPR011990">
    <property type="entry name" value="TPR-like_helical_dom_sf"/>
</dbReference>
<evidence type="ECO:0000313" key="2">
    <source>
        <dbReference type="EMBL" id="MXV14253.1"/>
    </source>
</evidence>
<keyword evidence="1" id="KW-1133">Transmembrane helix</keyword>
<dbReference type="InterPro" id="IPR014562">
    <property type="entry name" value="UCP030959_TPR_rpt-cont"/>
</dbReference>
<sequence>MSFINTNYYYVIVGLQALCVFHSFRRGTQGRWLFVIVLLPVVGCLAYIYSEILANRRVKTPNIDLAAVFNPGARIKRLEDALRFSDTFNNKIRLADAYLEAGYNNRAIAVYEPALTGAFAENEHGLSQLVIAYFNEERYDDAIRAAKKVYRASQFNRSKAHIIYAQALERNGQPDLAEKEFKAMKGRYSCFEHRYHYGEFLKRAGRHGDAQQVFGEMMDEAPHLGAVEKKTSRVWINKAKEELKKMEA</sequence>
<evidence type="ECO:0000256" key="1">
    <source>
        <dbReference type="SAM" id="Phobius"/>
    </source>
</evidence>
<protein>
    <recommendedName>
        <fullName evidence="4">Cardiolipin synthase N-terminal domain-containing protein</fullName>
    </recommendedName>
</protein>
<dbReference type="Gene3D" id="1.25.40.10">
    <property type="entry name" value="Tetratricopeptide repeat domain"/>
    <property type="match status" value="1"/>
</dbReference>
<dbReference type="RefSeq" id="WP_160905238.1">
    <property type="nucleotide sequence ID" value="NZ_WVHS01000001.1"/>
</dbReference>
<proteinExistence type="predicted"/>
<gene>
    <name evidence="2" type="ORF">GS398_03005</name>
</gene>
<keyword evidence="3" id="KW-1185">Reference proteome</keyword>
<feature type="transmembrane region" description="Helical" evidence="1">
    <location>
        <begin position="7"/>
        <end position="24"/>
    </location>
</feature>
<organism evidence="2 3">
    <name type="scientific">Hufsiella ginkgonis</name>
    <dbReference type="NCBI Taxonomy" id="2695274"/>
    <lineage>
        <taxon>Bacteria</taxon>
        <taxon>Pseudomonadati</taxon>
        <taxon>Bacteroidota</taxon>
        <taxon>Sphingobacteriia</taxon>
        <taxon>Sphingobacteriales</taxon>
        <taxon>Sphingobacteriaceae</taxon>
        <taxon>Hufsiella</taxon>
    </lineage>
</organism>
<reference evidence="2 3" key="1">
    <citation type="submission" date="2019-11" db="EMBL/GenBank/DDBJ databases">
        <title>Pedobacter sp. HMF7056 Genome sequencing and assembly.</title>
        <authorList>
            <person name="Kang H."/>
            <person name="Kim H."/>
            <person name="Joh K."/>
        </authorList>
    </citation>
    <scope>NUCLEOTIDE SEQUENCE [LARGE SCALE GENOMIC DNA]</scope>
    <source>
        <strain evidence="2 3">HMF7056</strain>
    </source>
</reference>
<evidence type="ECO:0000313" key="3">
    <source>
        <dbReference type="Proteomes" id="UP000451233"/>
    </source>
</evidence>
<feature type="transmembrane region" description="Helical" evidence="1">
    <location>
        <begin position="30"/>
        <end position="49"/>
    </location>
</feature>
<dbReference type="EMBL" id="WVHS01000001">
    <property type="protein sequence ID" value="MXV14253.1"/>
    <property type="molecule type" value="Genomic_DNA"/>
</dbReference>
<dbReference type="SUPFAM" id="SSF48452">
    <property type="entry name" value="TPR-like"/>
    <property type="match status" value="1"/>
</dbReference>